<organism evidence="2">
    <name type="scientific">Triatoma dimidiata</name>
    <name type="common">Kissing bug</name>
    <name type="synonym">Meccus dimidiatus</name>
    <dbReference type="NCBI Taxonomy" id="72491"/>
    <lineage>
        <taxon>Eukaryota</taxon>
        <taxon>Metazoa</taxon>
        <taxon>Ecdysozoa</taxon>
        <taxon>Arthropoda</taxon>
        <taxon>Hexapoda</taxon>
        <taxon>Insecta</taxon>
        <taxon>Pterygota</taxon>
        <taxon>Neoptera</taxon>
        <taxon>Paraneoptera</taxon>
        <taxon>Hemiptera</taxon>
        <taxon>Heteroptera</taxon>
        <taxon>Panheteroptera</taxon>
        <taxon>Cimicomorpha</taxon>
        <taxon>Reduviidae</taxon>
        <taxon>Triatominae</taxon>
        <taxon>Triatoma</taxon>
    </lineage>
</organism>
<evidence type="ECO:0000256" key="1">
    <source>
        <dbReference type="SAM" id="SignalP"/>
    </source>
</evidence>
<reference evidence="2" key="1">
    <citation type="journal article" date="2018" name="J. Proteomics">
        <title>Exploring the molecular complexity of Triatoma dimidiata sialome.</title>
        <authorList>
            <person name="Santiago P.B."/>
            <person name="de Araujo C.N."/>
            <person name="Charneau S."/>
            <person name="Bastos I.M.D."/>
            <person name="Assumpcao T.C.F."/>
            <person name="Queiroz R.M.L."/>
            <person name="Praca Y.R."/>
            <person name="Cordeiro T.M."/>
            <person name="Garcia C.H.S."/>
            <person name="da Silva I.G."/>
            <person name="Raiol T."/>
            <person name="Motta F.N."/>
            <person name="de Araujo Oliveira J.V."/>
            <person name="de Sousa M.V."/>
            <person name="Ribeiro J.M.C."/>
            <person name="de Santana J.M."/>
        </authorList>
    </citation>
    <scope>NUCLEOTIDE SEQUENCE</scope>
    <source>
        <strain evidence="2">Santander</strain>
        <tissue evidence="2">Salivary glands</tissue>
    </source>
</reference>
<feature type="signal peptide" evidence="1">
    <location>
        <begin position="1"/>
        <end position="22"/>
    </location>
</feature>
<feature type="non-terminal residue" evidence="2">
    <location>
        <position position="182"/>
    </location>
</feature>
<keyword evidence="2" id="KW-0645">Protease</keyword>
<dbReference type="GO" id="GO:0006508">
    <property type="term" value="P:proteolysis"/>
    <property type="evidence" value="ECO:0007669"/>
    <property type="project" value="UniProtKB-KW"/>
</dbReference>
<protein>
    <submittedName>
        <fullName evidence="2">Putative sentrin-specific protease 2</fullName>
    </submittedName>
</protein>
<keyword evidence="1" id="KW-0732">Signal</keyword>
<keyword evidence="2" id="KW-0378">Hydrolase</keyword>
<dbReference type="EMBL" id="GECL01000038">
    <property type="protein sequence ID" value="JAP06086.1"/>
    <property type="molecule type" value="Transcribed_RNA"/>
</dbReference>
<proteinExistence type="predicted"/>
<feature type="chain" id="PRO_5006865273" evidence="1">
    <location>
        <begin position="23"/>
        <end position="182"/>
    </location>
</feature>
<dbReference type="GO" id="GO:0008233">
    <property type="term" value="F:peptidase activity"/>
    <property type="evidence" value="ECO:0007669"/>
    <property type="project" value="UniProtKB-KW"/>
</dbReference>
<dbReference type="AlphaFoldDB" id="A0A0V0GE23"/>
<name>A0A0V0GE23_TRIDM</name>
<evidence type="ECO:0000313" key="2">
    <source>
        <dbReference type="EMBL" id="JAP06086.1"/>
    </source>
</evidence>
<accession>A0A0V0GE23</accession>
<sequence length="182" mass="20987">MLIILTSLLVQLATIGPPVVNTYKVYDLTKTIGVIPFRTQPALIINQTYSYIHNIDLNKLNEEITKVEQNINTINQKKRDPHYMNTISAFVKYARDKLDHIYLNKAARQRRGLINGLGTAISWITGNMDAKDKAKYDKIIEQLQKDEHTVEHNVENQLTVNKELIDKFNKDIQVIQNNNDKV</sequence>